<comment type="caution">
    <text evidence="2">The sequence shown here is derived from an EMBL/GenBank/DDBJ whole genome shotgun (WGS) entry which is preliminary data.</text>
</comment>
<organism evidence="2 3">
    <name type="scientific">Sphingomonas ginsenosidimutans</name>
    <dbReference type="NCBI Taxonomy" id="862134"/>
    <lineage>
        <taxon>Bacteria</taxon>
        <taxon>Pseudomonadati</taxon>
        <taxon>Pseudomonadota</taxon>
        <taxon>Alphaproteobacteria</taxon>
        <taxon>Sphingomonadales</taxon>
        <taxon>Sphingomonadaceae</taxon>
        <taxon>Sphingomonas</taxon>
    </lineage>
</organism>
<dbReference type="EMBL" id="NWVD01000001">
    <property type="protein sequence ID" value="PCG10483.1"/>
    <property type="molecule type" value="Genomic_DNA"/>
</dbReference>
<proteinExistence type="predicted"/>
<keyword evidence="3" id="KW-1185">Reference proteome</keyword>
<reference evidence="2 3" key="1">
    <citation type="submission" date="2017-09" db="EMBL/GenBank/DDBJ databases">
        <title>Sphingomonas ginsenosidimutans KACC 14949, whole genome shotgun sequence.</title>
        <authorList>
            <person name="Feng G."/>
            <person name="Zhu H."/>
        </authorList>
    </citation>
    <scope>NUCLEOTIDE SEQUENCE [LARGE SCALE GENOMIC DNA]</scope>
    <source>
        <strain evidence="2 3">KACC 14949</strain>
    </source>
</reference>
<evidence type="ECO:0000256" key="1">
    <source>
        <dbReference type="SAM" id="MobiDB-lite"/>
    </source>
</evidence>
<accession>A0A2A4I2K6</accession>
<dbReference type="Proteomes" id="UP000218784">
    <property type="component" value="Unassembled WGS sequence"/>
</dbReference>
<evidence type="ECO:0000313" key="2">
    <source>
        <dbReference type="EMBL" id="PCG10483.1"/>
    </source>
</evidence>
<evidence type="ECO:0000313" key="3">
    <source>
        <dbReference type="Proteomes" id="UP000218784"/>
    </source>
</evidence>
<feature type="region of interest" description="Disordered" evidence="1">
    <location>
        <begin position="1"/>
        <end position="43"/>
    </location>
</feature>
<gene>
    <name evidence="2" type="ORF">COA17_03430</name>
</gene>
<dbReference type="AlphaFoldDB" id="A0A2A4I2K6"/>
<protein>
    <submittedName>
        <fullName evidence="2">Uncharacterized protein</fullName>
    </submittedName>
</protein>
<sequence>MVTHHASSGSSRGGSYTVEQPRATDDLSGPLRKAFGRDAGVPTELPTDMAQLLAKLSYLK</sequence>
<name>A0A2A4I2K6_9SPHN</name>